<name>S6BPM1_BABBO</name>
<evidence type="ECO:0000313" key="1">
    <source>
        <dbReference type="EMBL" id="BAN66122.1"/>
    </source>
</evidence>
<reference evidence="1" key="1">
    <citation type="journal article" date="2014" name="BMC Genomics">
        <title>The Babesia bovis gene and promoter model: an update from full-length EST analysis.</title>
        <authorList>
            <person name="Yamagishi J."/>
            <person name="Wakaguri H."/>
            <person name="Yokoyama N."/>
            <person name="Yamashita R."/>
            <person name="Suzuki Y."/>
            <person name="Xuan X."/>
            <person name="Igarashi I."/>
        </authorList>
    </citation>
    <scope>NUCLEOTIDE SEQUENCE</scope>
    <source>
        <strain evidence="1">Texas</strain>
    </source>
</reference>
<protein>
    <submittedName>
        <fullName evidence="1">Uncharacterized protein</fullName>
    </submittedName>
</protein>
<dbReference type="AlphaFoldDB" id="S6BPM1"/>
<dbReference type="EMBL" id="AK442328">
    <property type="protein sequence ID" value="BAN66122.1"/>
    <property type="molecule type" value="mRNA"/>
</dbReference>
<sequence>MSFNDLLSLDLPPNITIMVAAGPSLHRSAEWYTLLGGCLRVGGKETSTQQKGDFSTFRYQTSLLACCLHDISPIPNHIPVVTTDYH</sequence>
<accession>S6BPM1</accession>
<proteinExistence type="evidence at transcript level"/>
<organism evidence="1">
    <name type="scientific">Babesia bovis</name>
    <dbReference type="NCBI Taxonomy" id="5865"/>
    <lineage>
        <taxon>Eukaryota</taxon>
        <taxon>Sar</taxon>
        <taxon>Alveolata</taxon>
        <taxon>Apicomplexa</taxon>
        <taxon>Aconoidasida</taxon>
        <taxon>Piroplasmida</taxon>
        <taxon>Babesiidae</taxon>
        <taxon>Babesia</taxon>
    </lineage>
</organism>